<dbReference type="PANTHER" id="PTHR34849:SF5">
    <property type="entry name" value="SSL2733 PROTEIN"/>
    <property type="match status" value="1"/>
</dbReference>
<dbReference type="AlphaFoldDB" id="A0A1G5BAB2"/>
<dbReference type="InterPro" id="IPR036388">
    <property type="entry name" value="WH-like_DNA-bd_sf"/>
</dbReference>
<protein>
    <submittedName>
        <fullName evidence="1">Uncharacterized conserved protein, DUF433 family</fullName>
    </submittedName>
</protein>
<dbReference type="Proteomes" id="UP000199354">
    <property type="component" value="Unassembled WGS sequence"/>
</dbReference>
<evidence type="ECO:0000313" key="1">
    <source>
        <dbReference type="EMBL" id="SCX87145.1"/>
    </source>
</evidence>
<dbReference type="STRING" id="490189.SAMN02927903_00308"/>
<dbReference type="OrthoDB" id="9809515at2"/>
<dbReference type="EMBL" id="FMVF01000002">
    <property type="protein sequence ID" value="SCX87145.1"/>
    <property type="molecule type" value="Genomic_DNA"/>
</dbReference>
<dbReference type="InterPro" id="IPR007367">
    <property type="entry name" value="DUF433"/>
</dbReference>
<dbReference type="SUPFAM" id="SSF46689">
    <property type="entry name" value="Homeodomain-like"/>
    <property type="match status" value="1"/>
</dbReference>
<organism evidence="1 2">
    <name type="scientific">Flavobacterium caeni</name>
    <dbReference type="NCBI Taxonomy" id="490189"/>
    <lineage>
        <taxon>Bacteria</taxon>
        <taxon>Pseudomonadati</taxon>
        <taxon>Bacteroidota</taxon>
        <taxon>Flavobacteriia</taxon>
        <taxon>Flavobacteriales</taxon>
        <taxon>Flavobacteriaceae</taxon>
        <taxon>Flavobacterium</taxon>
    </lineage>
</organism>
<sequence>MKDYKEIITIEPGKRGGKPTIRGMRISVNDILNWLASGMTIPEILADFDELTQEDIYAALSYAADRENKIYQIAV</sequence>
<gene>
    <name evidence="1" type="ORF">SAMN02927903_00308</name>
</gene>
<dbReference type="PANTHER" id="PTHR34849">
    <property type="entry name" value="SSL5025 PROTEIN"/>
    <property type="match status" value="1"/>
</dbReference>
<evidence type="ECO:0000313" key="2">
    <source>
        <dbReference type="Proteomes" id="UP000199354"/>
    </source>
</evidence>
<keyword evidence="2" id="KW-1185">Reference proteome</keyword>
<dbReference type="Gene3D" id="1.10.10.10">
    <property type="entry name" value="Winged helix-like DNA-binding domain superfamily/Winged helix DNA-binding domain"/>
    <property type="match status" value="1"/>
</dbReference>
<accession>A0A1G5BAB2</accession>
<dbReference type="Pfam" id="PF04255">
    <property type="entry name" value="DUF433"/>
    <property type="match status" value="1"/>
</dbReference>
<name>A0A1G5BAB2_9FLAO</name>
<dbReference type="RefSeq" id="WP_091140480.1">
    <property type="nucleotide sequence ID" value="NZ_FMVF01000002.1"/>
</dbReference>
<dbReference type="InterPro" id="IPR009057">
    <property type="entry name" value="Homeodomain-like_sf"/>
</dbReference>
<proteinExistence type="predicted"/>
<reference evidence="1 2" key="1">
    <citation type="submission" date="2016-10" db="EMBL/GenBank/DDBJ databases">
        <authorList>
            <person name="de Groot N.N."/>
        </authorList>
    </citation>
    <scope>NUCLEOTIDE SEQUENCE [LARGE SCALE GENOMIC DNA]</scope>
    <source>
        <strain evidence="1 2">CGMCC 1.7031</strain>
    </source>
</reference>